<reference evidence="3" key="1">
    <citation type="submission" date="2016-10" db="EMBL/GenBank/DDBJ databases">
        <title>Rodentibacter gen. nov. and new species.</title>
        <authorList>
            <person name="Christensen H."/>
        </authorList>
    </citation>
    <scope>NUCLEOTIDE SEQUENCE [LARGE SCALE GENOMIC DNA]</scope>
    <source>
        <strain evidence="3">Ppn152</strain>
    </source>
</reference>
<protein>
    <recommendedName>
        <fullName evidence="4">Competence protein C</fullName>
    </recommendedName>
</protein>
<evidence type="ECO:0000256" key="1">
    <source>
        <dbReference type="SAM" id="Phobius"/>
    </source>
</evidence>
<feature type="transmembrane region" description="Helical" evidence="1">
    <location>
        <begin position="6"/>
        <end position="27"/>
    </location>
</feature>
<dbReference type="Proteomes" id="UP000189114">
    <property type="component" value="Unassembled WGS sequence"/>
</dbReference>
<keyword evidence="1" id="KW-1133">Transmembrane helix</keyword>
<gene>
    <name evidence="2" type="ORF">BKG96_02450</name>
</gene>
<organism evidence="2 3">
    <name type="scientific">Rodentibacter caecimuris</name>
    <dbReference type="NCBI Taxonomy" id="1796644"/>
    <lineage>
        <taxon>Bacteria</taxon>
        <taxon>Pseudomonadati</taxon>
        <taxon>Pseudomonadota</taxon>
        <taxon>Gammaproteobacteria</taxon>
        <taxon>Pasteurellales</taxon>
        <taxon>Pasteurellaceae</taxon>
        <taxon>Rodentibacter</taxon>
    </lineage>
</organism>
<keyword evidence="1" id="KW-0472">Membrane</keyword>
<proteinExistence type="predicted"/>
<dbReference type="EMBL" id="MLAE01000012">
    <property type="protein sequence ID" value="OOF79372.1"/>
    <property type="molecule type" value="Genomic_DNA"/>
</dbReference>
<dbReference type="AlphaFoldDB" id="A0A1V3KNY5"/>
<keyword evidence="1" id="KW-0812">Transmembrane</keyword>
<sequence length="156" mass="18426">MLPKIYHWGFFICCLSAVNFSVVLDLWQSYWQRQAITLEVIKQSTELTHQEKLLATLKQHSERHELSPQLTKRIIALDEQIHDLLNDEVELVTYQWDFSSRPVLQIQLEGYFQYLHNFLTALLTQQKALFFAQLDMQKVEGGRVQCHLILPLNIEE</sequence>
<accession>A0A1V3KNY5</accession>
<evidence type="ECO:0008006" key="4">
    <source>
        <dbReference type="Google" id="ProtNLM"/>
    </source>
</evidence>
<name>A0A1V3KNY5_9PAST</name>
<evidence type="ECO:0000313" key="2">
    <source>
        <dbReference type="EMBL" id="OOF79372.1"/>
    </source>
</evidence>
<comment type="caution">
    <text evidence="2">The sequence shown here is derived from an EMBL/GenBank/DDBJ whole genome shotgun (WGS) entry which is preliminary data.</text>
</comment>
<evidence type="ECO:0000313" key="3">
    <source>
        <dbReference type="Proteomes" id="UP000189114"/>
    </source>
</evidence>